<keyword evidence="1" id="KW-0472">Membrane</keyword>
<dbReference type="STRING" id="1120976.SAMN03080606_01717"/>
<keyword evidence="1" id="KW-1133">Transmembrane helix</keyword>
<keyword evidence="3" id="KW-1185">Reference proteome</keyword>
<evidence type="ECO:0000256" key="1">
    <source>
        <dbReference type="SAM" id="Phobius"/>
    </source>
</evidence>
<accession>A0A1G5GKA8</accession>
<gene>
    <name evidence="2" type="ORF">SAMN03080606_01717</name>
</gene>
<reference evidence="2 3" key="1">
    <citation type="submission" date="2016-10" db="EMBL/GenBank/DDBJ databases">
        <authorList>
            <person name="de Groot N.N."/>
        </authorList>
    </citation>
    <scope>NUCLEOTIDE SEQUENCE [LARGE SCALE GENOMIC DNA]</scope>
    <source>
        <strain evidence="2 3">DSM 18978</strain>
    </source>
</reference>
<name>A0A1G5GKA8_9FIRM</name>
<dbReference type="RefSeq" id="WP_091542302.1">
    <property type="nucleotide sequence ID" value="NZ_FMUS01000009.1"/>
</dbReference>
<protein>
    <recommendedName>
        <fullName evidence="4">Zinc-finger</fullName>
    </recommendedName>
</protein>
<proteinExistence type="predicted"/>
<dbReference type="EMBL" id="FMUS01000009">
    <property type="protein sequence ID" value="SCY51797.1"/>
    <property type="molecule type" value="Genomic_DNA"/>
</dbReference>
<evidence type="ECO:0000313" key="3">
    <source>
        <dbReference type="Proteomes" id="UP000198636"/>
    </source>
</evidence>
<organism evidence="2 3">
    <name type="scientific">Alkaliphilus peptidifermentans DSM 18978</name>
    <dbReference type="NCBI Taxonomy" id="1120976"/>
    <lineage>
        <taxon>Bacteria</taxon>
        <taxon>Bacillati</taxon>
        <taxon>Bacillota</taxon>
        <taxon>Clostridia</taxon>
        <taxon>Peptostreptococcales</taxon>
        <taxon>Natronincolaceae</taxon>
        <taxon>Alkaliphilus</taxon>
    </lineage>
</organism>
<dbReference type="AlphaFoldDB" id="A0A1G5GKA8"/>
<dbReference type="Proteomes" id="UP000198636">
    <property type="component" value="Unassembled WGS sequence"/>
</dbReference>
<keyword evidence="1" id="KW-0812">Transmembrane</keyword>
<evidence type="ECO:0008006" key="4">
    <source>
        <dbReference type="Google" id="ProtNLM"/>
    </source>
</evidence>
<dbReference type="OrthoDB" id="1955013at2"/>
<sequence>MEHYQQQHWRDYTLNLNSDEERQNMEEHLLVCDSCLEIYLEELSSRDDYQQDISPEFTDIVIKKAIGSKYENVKKYERKKFLRNYTIAAGLTLALMASGAFDLIGSGMPKIMSSFVYSTKKIETTASNGWSTRLMNSTLDIIDNINDKLKE</sequence>
<feature type="transmembrane region" description="Helical" evidence="1">
    <location>
        <begin position="84"/>
        <end position="104"/>
    </location>
</feature>
<evidence type="ECO:0000313" key="2">
    <source>
        <dbReference type="EMBL" id="SCY51797.1"/>
    </source>
</evidence>